<dbReference type="PROSITE" id="PS50005">
    <property type="entry name" value="TPR"/>
    <property type="match status" value="2"/>
</dbReference>
<gene>
    <name evidence="4" type="ORF">JJ842_06050</name>
</gene>
<dbReference type="SMART" id="SM00028">
    <property type="entry name" value="TPR"/>
    <property type="match status" value="3"/>
</dbReference>
<reference evidence="4" key="1">
    <citation type="journal article" date="2021" name="Front. Mar. Sci.">
        <title>Genomes of Diverse Isolates of Prochlorococcus High-Light-Adapted Clade II in the Western Pacific Ocean.</title>
        <authorList>
            <person name="Yan W."/>
            <person name="Feng X."/>
            <person name="Zhang W."/>
            <person name="Nawaz M.Z."/>
            <person name="Luo T."/>
            <person name="Zhang R."/>
            <person name="Jiao N."/>
        </authorList>
    </citation>
    <scope>NUCLEOTIDE SEQUENCE</scope>
    <source>
        <strain evidence="4">CUG1433</strain>
    </source>
</reference>
<dbReference type="AlphaFoldDB" id="A0A9D9BTF6"/>
<dbReference type="EMBL" id="JAEPLN010000001">
    <property type="protein sequence ID" value="MBO6971473.1"/>
    <property type="molecule type" value="Genomic_DNA"/>
</dbReference>
<feature type="repeat" description="TPR" evidence="3">
    <location>
        <begin position="48"/>
        <end position="81"/>
    </location>
</feature>
<evidence type="ECO:0000256" key="1">
    <source>
        <dbReference type="ARBA" id="ARBA00022737"/>
    </source>
</evidence>
<evidence type="ECO:0000313" key="5">
    <source>
        <dbReference type="Proteomes" id="UP000668060"/>
    </source>
</evidence>
<protein>
    <submittedName>
        <fullName evidence="4">Tetratricopeptide repeat protein</fullName>
    </submittedName>
</protein>
<evidence type="ECO:0000256" key="2">
    <source>
        <dbReference type="ARBA" id="ARBA00022803"/>
    </source>
</evidence>
<evidence type="ECO:0000313" key="4">
    <source>
        <dbReference type="EMBL" id="MBO6971473.1"/>
    </source>
</evidence>
<proteinExistence type="predicted"/>
<dbReference type="InterPro" id="IPR050498">
    <property type="entry name" value="Ycf3"/>
</dbReference>
<dbReference type="PANTHER" id="PTHR44858">
    <property type="entry name" value="TETRATRICOPEPTIDE REPEAT PROTEIN 6"/>
    <property type="match status" value="1"/>
</dbReference>
<comment type="caution">
    <text evidence="4">The sequence shown here is derived from an EMBL/GenBank/DDBJ whole genome shotgun (WGS) entry which is preliminary data.</text>
</comment>
<name>A0A9D9BTF6_PROMR</name>
<dbReference type="Pfam" id="PF13431">
    <property type="entry name" value="TPR_17"/>
    <property type="match status" value="1"/>
</dbReference>
<dbReference type="Proteomes" id="UP000668060">
    <property type="component" value="Unassembled WGS sequence"/>
</dbReference>
<keyword evidence="1" id="KW-0677">Repeat</keyword>
<keyword evidence="2 3" id="KW-0802">TPR repeat</keyword>
<dbReference type="SUPFAM" id="SSF48452">
    <property type="entry name" value="TPR-like"/>
    <property type="match status" value="1"/>
</dbReference>
<dbReference type="PANTHER" id="PTHR44858:SF1">
    <property type="entry name" value="UDP-N-ACETYLGLUCOSAMINE--PEPTIDE N-ACETYLGLUCOSAMINYLTRANSFERASE SPINDLY-RELATED"/>
    <property type="match status" value="1"/>
</dbReference>
<accession>A0A9D9BTF6</accession>
<dbReference type="InterPro" id="IPR011990">
    <property type="entry name" value="TPR-like_helical_dom_sf"/>
</dbReference>
<dbReference type="InterPro" id="IPR019734">
    <property type="entry name" value="TPR_rpt"/>
</dbReference>
<organism evidence="4 5">
    <name type="scientific">Prochlorococcus marinus CUG1433</name>
    <dbReference type="NCBI Taxonomy" id="2774506"/>
    <lineage>
        <taxon>Bacteria</taxon>
        <taxon>Bacillati</taxon>
        <taxon>Cyanobacteriota</taxon>
        <taxon>Cyanophyceae</taxon>
        <taxon>Synechococcales</taxon>
        <taxon>Prochlorococcaceae</taxon>
        <taxon>Prochlorococcus</taxon>
    </lineage>
</organism>
<feature type="repeat" description="TPR" evidence="3">
    <location>
        <begin position="82"/>
        <end position="115"/>
    </location>
</feature>
<evidence type="ECO:0000256" key="3">
    <source>
        <dbReference type="PROSITE-ProRule" id="PRU00339"/>
    </source>
</evidence>
<dbReference type="Gene3D" id="1.25.40.10">
    <property type="entry name" value="Tetratricopeptide repeat domain"/>
    <property type="match status" value="1"/>
</dbReference>
<dbReference type="Pfam" id="PF13181">
    <property type="entry name" value="TPR_8"/>
    <property type="match status" value="1"/>
</dbReference>
<sequence length="130" mass="15499">MNKFFQFNYFFELGQIFHDCTAYQISIEYLDKAIELSTYLPINEKRLVNIYELRGNSKIRVGNYWDSISDFSKAIKINPNDSFLYFWRGFAYESLEEYPKAVNDLKIAQHLDPDFGLTKSLLDYLEEKDF</sequence>